<organism evidence="3 4">
    <name type="scientific">Fistulifera solaris</name>
    <name type="common">Oleaginous diatom</name>
    <dbReference type="NCBI Taxonomy" id="1519565"/>
    <lineage>
        <taxon>Eukaryota</taxon>
        <taxon>Sar</taxon>
        <taxon>Stramenopiles</taxon>
        <taxon>Ochrophyta</taxon>
        <taxon>Bacillariophyta</taxon>
        <taxon>Bacillariophyceae</taxon>
        <taxon>Bacillariophycidae</taxon>
        <taxon>Naviculales</taxon>
        <taxon>Naviculaceae</taxon>
        <taxon>Fistulifera</taxon>
    </lineage>
</organism>
<evidence type="ECO:0000313" key="3">
    <source>
        <dbReference type="EMBL" id="GAX16607.1"/>
    </source>
</evidence>
<feature type="compositionally biased region" description="Basic and acidic residues" evidence="2">
    <location>
        <begin position="233"/>
        <end position="281"/>
    </location>
</feature>
<protein>
    <submittedName>
        <fullName evidence="3">Pre-mRNA-splicing factor CWC26</fullName>
    </submittedName>
</protein>
<feature type="compositionally biased region" description="Polar residues" evidence="2">
    <location>
        <begin position="145"/>
        <end position="160"/>
    </location>
</feature>
<accession>A0A1Z5JRG4</accession>
<dbReference type="GO" id="GO:0000398">
    <property type="term" value="P:mRNA splicing, via spliceosome"/>
    <property type="evidence" value="ECO:0007669"/>
    <property type="project" value="TreeGrafter"/>
</dbReference>
<dbReference type="InterPro" id="IPR051112">
    <property type="entry name" value="CWC26_splicing_factor"/>
</dbReference>
<dbReference type="InParanoid" id="A0A1Z5JRG4"/>
<dbReference type="Proteomes" id="UP000198406">
    <property type="component" value="Unassembled WGS sequence"/>
</dbReference>
<feature type="compositionally biased region" description="Polar residues" evidence="2">
    <location>
        <begin position="118"/>
        <end position="132"/>
    </location>
</feature>
<gene>
    <name evidence="3" type="ORF">FisN_7Lh340</name>
</gene>
<proteinExistence type="inferred from homology"/>
<feature type="compositionally biased region" description="Acidic residues" evidence="2">
    <location>
        <begin position="59"/>
        <end position="70"/>
    </location>
</feature>
<feature type="compositionally biased region" description="Basic and acidic residues" evidence="2">
    <location>
        <begin position="101"/>
        <end position="111"/>
    </location>
</feature>
<feature type="region of interest" description="Disordered" evidence="2">
    <location>
        <begin position="326"/>
        <end position="376"/>
    </location>
</feature>
<evidence type="ECO:0000256" key="1">
    <source>
        <dbReference type="ARBA" id="ARBA00011069"/>
    </source>
</evidence>
<sequence length="413" mass="47249">MPSLSKLDYLSKYLEEEKSKKSKKTKKGKRAKNEKTENTLIEDADHAVDVFAVPPDHADDPETGEFDDEGPVIVESSIAPTISLPKGRWEAVGDDLNLKSDVVRGEFDEKPRRRRYDSSSGEENGQVANNRSEQPEKIGSRSAVFHSSETANSFSINKNSESYKRGRRDSHSSDDDNDGKRRRRYDTDSSDDDRRGIRRRRHDSSSSEDSNEEDRERMSSGHVAGLQSGSKFAKMEKNLQHEKQDTVNKMVDKYGHGDTVYREKSTGRKVEKNQPDKEEAQRTQVLLNTSRAQRERELQRQEEAIALQKTSFTRYADDEKLEALRKNEIREGDPMAAYASNKKDSKAEGRVNDQSTKPVYKGPPAKPNRFNVRPGFRWDGVDRGNGFENKLLSQRNQLQHQREVAYRWSTADM</sequence>
<dbReference type="GO" id="GO:0070274">
    <property type="term" value="C:RES complex"/>
    <property type="evidence" value="ECO:0007669"/>
    <property type="project" value="TreeGrafter"/>
</dbReference>
<name>A0A1Z5JRG4_FISSO</name>
<dbReference type="GO" id="GO:0003723">
    <property type="term" value="F:RNA binding"/>
    <property type="evidence" value="ECO:0007669"/>
    <property type="project" value="TreeGrafter"/>
</dbReference>
<dbReference type="EMBL" id="BDSP01000107">
    <property type="protein sequence ID" value="GAX16607.1"/>
    <property type="molecule type" value="Genomic_DNA"/>
</dbReference>
<feature type="region of interest" description="Disordered" evidence="2">
    <location>
        <begin position="17"/>
        <end position="71"/>
    </location>
</feature>
<feature type="region of interest" description="Disordered" evidence="2">
    <location>
        <begin position="101"/>
        <end position="282"/>
    </location>
</feature>
<dbReference type="OrthoDB" id="6022at2759"/>
<dbReference type="PANTHER" id="PTHR31809">
    <property type="entry name" value="BUD13 HOMOLOG"/>
    <property type="match status" value="1"/>
</dbReference>
<feature type="compositionally biased region" description="Basic and acidic residues" evidence="2">
    <location>
        <begin position="341"/>
        <end position="351"/>
    </location>
</feature>
<comment type="similarity">
    <text evidence="1">Belongs to the CWC26 family.</text>
</comment>
<evidence type="ECO:0000256" key="2">
    <source>
        <dbReference type="SAM" id="MobiDB-lite"/>
    </source>
</evidence>
<feature type="compositionally biased region" description="Basic and acidic residues" evidence="2">
    <location>
        <begin position="161"/>
        <end position="174"/>
    </location>
</feature>
<dbReference type="AlphaFoldDB" id="A0A1Z5JRG4"/>
<dbReference type="PANTHER" id="PTHR31809:SF0">
    <property type="entry name" value="BUD13 HOMOLOG"/>
    <property type="match status" value="1"/>
</dbReference>
<comment type="caution">
    <text evidence="3">The sequence shown here is derived from an EMBL/GenBank/DDBJ whole genome shotgun (WGS) entry which is preliminary data.</text>
</comment>
<evidence type="ECO:0000313" key="4">
    <source>
        <dbReference type="Proteomes" id="UP000198406"/>
    </source>
</evidence>
<dbReference type="Pfam" id="PF09736">
    <property type="entry name" value="Bud13"/>
    <property type="match status" value="1"/>
</dbReference>
<keyword evidence="4" id="KW-1185">Reference proteome</keyword>
<dbReference type="InterPro" id="IPR018609">
    <property type="entry name" value="Bud13"/>
</dbReference>
<dbReference type="GO" id="GO:0005684">
    <property type="term" value="C:U2-type spliceosomal complex"/>
    <property type="evidence" value="ECO:0007669"/>
    <property type="project" value="TreeGrafter"/>
</dbReference>
<reference evidence="3 4" key="1">
    <citation type="journal article" date="2015" name="Plant Cell">
        <title>Oil accumulation by the oleaginous diatom Fistulifera solaris as revealed by the genome and transcriptome.</title>
        <authorList>
            <person name="Tanaka T."/>
            <person name="Maeda Y."/>
            <person name="Veluchamy A."/>
            <person name="Tanaka M."/>
            <person name="Abida H."/>
            <person name="Marechal E."/>
            <person name="Bowler C."/>
            <person name="Muto M."/>
            <person name="Sunaga Y."/>
            <person name="Tanaka M."/>
            <person name="Yoshino T."/>
            <person name="Taniguchi T."/>
            <person name="Fukuda Y."/>
            <person name="Nemoto M."/>
            <person name="Matsumoto M."/>
            <person name="Wong P.S."/>
            <person name="Aburatani S."/>
            <person name="Fujibuchi W."/>
        </authorList>
    </citation>
    <scope>NUCLEOTIDE SEQUENCE [LARGE SCALE GENOMIC DNA]</scope>
    <source>
        <strain evidence="3 4">JPCC DA0580</strain>
    </source>
</reference>
<feature type="compositionally biased region" description="Basic residues" evidence="2">
    <location>
        <begin position="20"/>
        <end position="30"/>
    </location>
</feature>
<feature type="compositionally biased region" description="Basic and acidic residues" evidence="2">
    <location>
        <begin position="31"/>
        <end position="48"/>
    </location>
</feature>